<keyword evidence="5" id="KW-0812">Transmembrane</keyword>
<sequence>MVQANEPQYAAAVAERGALALERTNAKTALLPTVTYHNQAVYTQPNGVAASRIGQVTGDASPLFIANNAIREYASQGVVDERIGLGQIAAIRSATASALRAEAEAEVARRGLVVAVTNLFYGSQGAGQKATVAAEALNEANHFLDITQKREQAREVAHADVLKAQLQQQQRERDLADAKLAATKARLELGVLLYPDPSTPYTLDIPAIPPPLPDRPGIDSLAKQNNPEIRSAIAGLQVAQADTFASKAALTPDLALNYTYGIDATNFGVNGPDGIRNLGYAMSATLDIPVWDWLATERRIRASKLRAGAARVVLTAAQRRLLANLEEFYAEADLAAQQLRSLDASVITARESLRLTNLRYVDGESTALEVVDAQAAVINAETAQVDGQLRYQLARAQLQTLTGRLP</sequence>
<keyword evidence="4" id="KW-1134">Transmembrane beta strand</keyword>
<evidence type="ECO:0000256" key="2">
    <source>
        <dbReference type="ARBA" id="ARBA00007613"/>
    </source>
</evidence>
<dbReference type="HOGENOM" id="CLU_012817_12_1_0"/>
<accession>I3ZHY6</accession>
<name>I3ZHY6_TERRK</name>
<dbReference type="KEGG" id="trs:Terro_2614"/>
<dbReference type="AlphaFoldDB" id="I3ZHY6"/>
<evidence type="ECO:0000256" key="1">
    <source>
        <dbReference type="ARBA" id="ARBA00004442"/>
    </source>
</evidence>
<keyword evidence="7" id="KW-0998">Cell outer membrane</keyword>
<dbReference type="KEGG" id="trs:Terro_2250"/>
<dbReference type="Pfam" id="PF02321">
    <property type="entry name" value="OEP"/>
    <property type="match status" value="1"/>
</dbReference>
<dbReference type="GO" id="GO:0015562">
    <property type="term" value="F:efflux transmembrane transporter activity"/>
    <property type="evidence" value="ECO:0007669"/>
    <property type="project" value="InterPro"/>
</dbReference>
<feature type="coiled-coil region" evidence="8">
    <location>
        <begin position="159"/>
        <end position="186"/>
    </location>
</feature>
<evidence type="ECO:0000313" key="11">
    <source>
        <dbReference type="Proteomes" id="UP000006056"/>
    </source>
</evidence>
<evidence type="ECO:0000256" key="3">
    <source>
        <dbReference type="ARBA" id="ARBA00022448"/>
    </source>
</evidence>
<evidence type="ECO:0000313" key="10">
    <source>
        <dbReference type="EMBL" id="AFL88854.1"/>
    </source>
</evidence>
<dbReference type="EMBL" id="CP003379">
    <property type="protein sequence ID" value="AFL88514.1"/>
    <property type="molecule type" value="Genomic_DNA"/>
</dbReference>
<keyword evidence="11" id="KW-1185">Reference proteome</keyword>
<dbReference type="EMBL" id="CP003379">
    <property type="protein sequence ID" value="AFL88854.1"/>
    <property type="molecule type" value="Genomic_DNA"/>
</dbReference>
<dbReference type="PANTHER" id="PTHR30026">
    <property type="entry name" value="OUTER MEMBRANE PROTEIN TOLC"/>
    <property type="match status" value="1"/>
</dbReference>
<evidence type="ECO:0000313" key="9">
    <source>
        <dbReference type="EMBL" id="AFL88514.1"/>
    </source>
</evidence>
<protein>
    <submittedName>
        <fullName evidence="10">Outer membrane protein</fullName>
    </submittedName>
</protein>
<gene>
    <name evidence="9" type="ordered locus">Terro_2250</name>
    <name evidence="10" type="ordered locus">Terro_2614</name>
</gene>
<dbReference type="GO" id="GO:0015288">
    <property type="term" value="F:porin activity"/>
    <property type="evidence" value="ECO:0007669"/>
    <property type="project" value="TreeGrafter"/>
</dbReference>
<proteinExistence type="inferred from homology"/>
<reference evidence="10 11" key="1">
    <citation type="submission" date="2012-06" db="EMBL/GenBank/DDBJ databases">
        <title>Complete genome of Terriglobus roseus DSM 18391.</title>
        <authorList>
            <consortium name="US DOE Joint Genome Institute (JGI-PGF)"/>
            <person name="Lucas S."/>
            <person name="Copeland A."/>
            <person name="Lapidus A."/>
            <person name="Glavina del Rio T."/>
            <person name="Dalin E."/>
            <person name="Tice H."/>
            <person name="Bruce D."/>
            <person name="Goodwin L."/>
            <person name="Pitluck S."/>
            <person name="Peters L."/>
            <person name="Mikhailova N."/>
            <person name="Munk A.C.C."/>
            <person name="Kyrpides N."/>
            <person name="Mavromatis K."/>
            <person name="Ivanova N."/>
            <person name="Brettin T."/>
            <person name="Detter J.C."/>
            <person name="Han C."/>
            <person name="Larimer F."/>
            <person name="Land M."/>
            <person name="Hauser L."/>
            <person name="Markowitz V."/>
            <person name="Cheng J.-F."/>
            <person name="Hugenholtz P."/>
            <person name="Woyke T."/>
            <person name="Wu D."/>
            <person name="Brambilla E."/>
            <person name="Klenk H.-P."/>
            <person name="Eisen J.A."/>
        </authorList>
    </citation>
    <scope>NUCLEOTIDE SEQUENCE [LARGE SCALE GENOMIC DNA]</scope>
    <source>
        <strain evidence="10">DSM 18391</strain>
        <strain evidence="11">DSM 18391 / NRRL B-41598 / KBS 63</strain>
    </source>
</reference>
<evidence type="ECO:0000256" key="4">
    <source>
        <dbReference type="ARBA" id="ARBA00022452"/>
    </source>
</evidence>
<comment type="similarity">
    <text evidence="2">Belongs to the outer membrane factor (OMF) (TC 1.B.17) family.</text>
</comment>
<dbReference type="Proteomes" id="UP000006056">
    <property type="component" value="Chromosome"/>
</dbReference>
<keyword evidence="8" id="KW-0175">Coiled coil</keyword>
<evidence type="ECO:0000256" key="5">
    <source>
        <dbReference type="ARBA" id="ARBA00022692"/>
    </source>
</evidence>
<evidence type="ECO:0000256" key="6">
    <source>
        <dbReference type="ARBA" id="ARBA00023136"/>
    </source>
</evidence>
<dbReference type="eggNOG" id="COG1538">
    <property type="taxonomic scope" value="Bacteria"/>
</dbReference>
<dbReference type="GO" id="GO:0009279">
    <property type="term" value="C:cell outer membrane"/>
    <property type="evidence" value="ECO:0007669"/>
    <property type="project" value="UniProtKB-SubCell"/>
</dbReference>
<evidence type="ECO:0000256" key="8">
    <source>
        <dbReference type="SAM" id="Coils"/>
    </source>
</evidence>
<dbReference type="Gene3D" id="1.20.1600.10">
    <property type="entry name" value="Outer membrane efflux proteins (OEP)"/>
    <property type="match status" value="1"/>
</dbReference>
<keyword evidence="6" id="KW-0472">Membrane</keyword>
<organism evidence="10 11">
    <name type="scientific">Terriglobus roseus (strain DSM 18391 / NRRL B-41598 / KBS 63)</name>
    <dbReference type="NCBI Taxonomy" id="926566"/>
    <lineage>
        <taxon>Bacteria</taxon>
        <taxon>Pseudomonadati</taxon>
        <taxon>Acidobacteriota</taxon>
        <taxon>Terriglobia</taxon>
        <taxon>Terriglobales</taxon>
        <taxon>Acidobacteriaceae</taxon>
        <taxon>Terriglobus</taxon>
    </lineage>
</organism>
<evidence type="ECO:0000256" key="7">
    <source>
        <dbReference type="ARBA" id="ARBA00023237"/>
    </source>
</evidence>
<dbReference type="STRING" id="926566.Terro_2250"/>
<dbReference type="InterPro" id="IPR051906">
    <property type="entry name" value="TolC-like"/>
</dbReference>
<dbReference type="InterPro" id="IPR003423">
    <property type="entry name" value="OMP_efflux"/>
</dbReference>
<dbReference type="SUPFAM" id="SSF56954">
    <property type="entry name" value="Outer membrane efflux proteins (OEP)"/>
    <property type="match status" value="1"/>
</dbReference>
<keyword evidence="3" id="KW-0813">Transport</keyword>
<dbReference type="PANTHER" id="PTHR30026:SF20">
    <property type="entry name" value="OUTER MEMBRANE PROTEIN TOLC"/>
    <property type="match status" value="1"/>
</dbReference>
<comment type="subcellular location">
    <subcellularLocation>
        <location evidence="1">Cell outer membrane</location>
    </subcellularLocation>
</comment>
<dbReference type="PATRIC" id="fig|926566.3.peg.2218"/>
<dbReference type="GO" id="GO:1990281">
    <property type="term" value="C:efflux pump complex"/>
    <property type="evidence" value="ECO:0007669"/>
    <property type="project" value="TreeGrafter"/>
</dbReference>